<reference evidence="2" key="1">
    <citation type="submission" date="2023-12" db="EMBL/GenBank/DDBJ databases">
        <title>Genome assembly of Anisodus tanguticus.</title>
        <authorList>
            <person name="Wang Y.-J."/>
        </authorList>
    </citation>
    <scope>NUCLEOTIDE SEQUENCE</scope>
    <source>
        <strain evidence="2">KB-2021</strain>
        <tissue evidence="2">Leaf</tissue>
    </source>
</reference>
<proteinExistence type="predicted"/>
<evidence type="ECO:0000256" key="1">
    <source>
        <dbReference type="SAM" id="MobiDB-lite"/>
    </source>
</evidence>
<name>A0AAE1RGQ2_9SOLA</name>
<feature type="region of interest" description="Disordered" evidence="1">
    <location>
        <begin position="44"/>
        <end position="64"/>
    </location>
</feature>
<dbReference type="EMBL" id="JAVYJV010000016">
    <property type="protein sequence ID" value="KAK4351270.1"/>
    <property type="molecule type" value="Genomic_DNA"/>
</dbReference>
<feature type="compositionally biased region" description="Pro residues" evidence="1">
    <location>
        <begin position="52"/>
        <end position="62"/>
    </location>
</feature>
<organism evidence="2 3">
    <name type="scientific">Anisodus tanguticus</name>
    <dbReference type="NCBI Taxonomy" id="243964"/>
    <lineage>
        <taxon>Eukaryota</taxon>
        <taxon>Viridiplantae</taxon>
        <taxon>Streptophyta</taxon>
        <taxon>Embryophyta</taxon>
        <taxon>Tracheophyta</taxon>
        <taxon>Spermatophyta</taxon>
        <taxon>Magnoliopsida</taxon>
        <taxon>eudicotyledons</taxon>
        <taxon>Gunneridae</taxon>
        <taxon>Pentapetalae</taxon>
        <taxon>asterids</taxon>
        <taxon>lamiids</taxon>
        <taxon>Solanales</taxon>
        <taxon>Solanaceae</taxon>
        <taxon>Solanoideae</taxon>
        <taxon>Hyoscyameae</taxon>
        <taxon>Anisodus</taxon>
    </lineage>
</organism>
<gene>
    <name evidence="2" type="ORF">RND71_030583</name>
</gene>
<evidence type="ECO:0000313" key="3">
    <source>
        <dbReference type="Proteomes" id="UP001291623"/>
    </source>
</evidence>
<accession>A0AAE1RGQ2</accession>
<dbReference type="AlphaFoldDB" id="A0AAE1RGQ2"/>
<evidence type="ECO:0000313" key="2">
    <source>
        <dbReference type="EMBL" id="KAK4351270.1"/>
    </source>
</evidence>
<dbReference type="Proteomes" id="UP001291623">
    <property type="component" value="Unassembled WGS sequence"/>
</dbReference>
<comment type="caution">
    <text evidence="2">The sequence shown here is derived from an EMBL/GenBank/DDBJ whole genome shotgun (WGS) entry which is preliminary data.</text>
</comment>
<sequence length="179" mass="19788">MSDSLVCASRRVEWGATCQRLERADAEARQRGALPTTIGETTFYEPIKSPGFGPPPPPPPKSTLPRYYESLVSTTTCRDVRRCGLAFRLATSSRRTGGQYWPRDSTASHSMGAVCWGDAMHDVRQTCPRPKGFGRNLHSHQVSRFATFFSDARAEVSVAESRFSFKRSTGPLARTADEA</sequence>
<keyword evidence="3" id="KW-1185">Reference proteome</keyword>
<protein>
    <submittedName>
        <fullName evidence="2">Uncharacterized protein</fullName>
    </submittedName>
</protein>